<feature type="region of interest" description="Disordered" evidence="1">
    <location>
        <begin position="27"/>
        <end position="73"/>
    </location>
</feature>
<evidence type="ECO:0000256" key="1">
    <source>
        <dbReference type="SAM" id="MobiDB-lite"/>
    </source>
</evidence>
<gene>
    <name evidence="3" type="ORF">NC595_17635</name>
</gene>
<protein>
    <recommendedName>
        <fullName evidence="5">Lipoprotein</fullName>
    </recommendedName>
</protein>
<sequence>MTSPRPRGTHAFAIAFAAALLGGCSGSAHEADASSPAPERHRSAAAMAPADAAARAPADTTEPGDFAAHTGELDNPDNPTMVFLYYDLAGLPPPLDAWVEQDTRVDSAAGPDKAARRAEVRAELLAGLRAVRNVGVLHLTMQANLSDYDPSYNEFTIRALSPSSQVEFEAFRQKVELSFDNALDAQSWHVPAADAQGIRDRISRRGVQLDLTVKIDKVLPGPGGGSIVARVLHYDLRESNGNTLLARVDVPAR</sequence>
<evidence type="ECO:0008006" key="5">
    <source>
        <dbReference type="Google" id="ProtNLM"/>
    </source>
</evidence>
<evidence type="ECO:0000313" key="4">
    <source>
        <dbReference type="Proteomes" id="UP001204615"/>
    </source>
</evidence>
<reference evidence="3 4" key="1">
    <citation type="submission" date="2022-06" db="EMBL/GenBank/DDBJ databases">
        <title>Dyella sp. Sa strain:Sa Genome sequencing.</title>
        <authorList>
            <person name="Park S."/>
        </authorList>
    </citation>
    <scope>NUCLEOTIDE SEQUENCE [LARGE SCALE GENOMIC DNA]</scope>
    <source>
        <strain evidence="3 4">Sa</strain>
    </source>
</reference>
<dbReference type="PROSITE" id="PS51257">
    <property type="entry name" value="PROKAR_LIPOPROTEIN"/>
    <property type="match status" value="1"/>
</dbReference>
<dbReference type="RefSeq" id="WP_253568640.1">
    <property type="nucleotide sequence ID" value="NZ_JAMZEK010000004.1"/>
</dbReference>
<accession>A0ABT1FFG3</accession>
<evidence type="ECO:0000313" key="3">
    <source>
        <dbReference type="EMBL" id="MCP1375875.1"/>
    </source>
</evidence>
<comment type="caution">
    <text evidence="3">The sequence shown here is derived from an EMBL/GenBank/DDBJ whole genome shotgun (WGS) entry which is preliminary data.</text>
</comment>
<feature type="signal peptide" evidence="2">
    <location>
        <begin position="1"/>
        <end position="30"/>
    </location>
</feature>
<organism evidence="3 4">
    <name type="scientific">Dyella lutea</name>
    <dbReference type="NCBI Taxonomy" id="2950441"/>
    <lineage>
        <taxon>Bacteria</taxon>
        <taxon>Pseudomonadati</taxon>
        <taxon>Pseudomonadota</taxon>
        <taxon>Gammaproteobacteria</taxon>
        <taxon>Lysobacterales</taxon>
        <taxon>Rhodanobacteraceae</taxon>
        <taxon>Dyella</taxon>
    </lineage>
</organism>
<feature type="chain" id="PRO_5045562485" description="Lipoprotein" evidence="2">
    <location>
        <begin position="31"/>
        <end position="253"/>
    </location>
</feature>
<keyword evidence="2" id="KW-0732">Signal</keyword>
<feature type="compositionally biased region" description="Low complexity" evidence="1">
    <location>
        <begin position="44"/>
        <end position="59"/>
    </location>
</feature>
<dbReference type="Proteomes" id="UP001204615">
    <property type="component" value="Unassembled WGS sequence"/>
</dbReference>
<dbReference type="EMBL" id="JAMZEK010000004">
    <property type="protein sequence ID" value="MCP1375875.1"/>
    <property type="molecule type" value="Genomic_DNA"/>
</dbReference>
<keyword evidence="4" id="KW-1185">Reference proteome</keyword>
<evidence type="ECO:0000256" key="2">
    <source>
        <dbReference type="SAM" id="SignalP"/>
    </source>
</evidence>
<name>A0ABT1FFG3_9GAMM</name>
<proteinExistence type="predicted"/>